<keyword evidence="1" id="KW-0472">Membrane</keyword>
<dbReference type="AlphaFoldDB" id="A0A8S9KJT0"/>
<keyword evidence="1" id="KW-0812">Transmembrane</keyword>
<keyword evidence="1" id="KW-1133">Transmembrane helix</keyword>
<organism evidence="2">
    <name type="scientific">Brassica cretica</name>
    <name type="common">Mustard</name>
    <dbReference type="NCBI Taxonomy" id="69181"/>
    <lineage>
        <taxon>Eukaryota</taxon>
        <taxon>Viridiplantae</taxon>
        <taxon>Streptophyta</taxon>
        <taxon>Embryophyta</taxon>
        <taxon>Tracheophyta</taxon>
        <taxon>Spermatophyta</taxon>
        <taxon>Magnoliopsida</taxon>
        <taxon>eudicotyledons</taxon>
        <taxon>Gunneridae</taxon>
        <taxon>Pentapetalae</taxon>
        <taxon>rosids</taxon>
        <taxon>malvids</taxon>
        <taxon>Brassicales</taxon>
        <taxon>Brassicaceae</taxon>
        <taxon>Brassiceae</taxon>
        <taxon>Brassica</taxon>
    </lineage>
</organism>
<proteinExistence type="predicted"/>
<dbReference type="EMBL" id="QGKY02000164">
    <property type="protein sequence ID" value="KAF2593633.1"/>
    <property type="molecule type" value="Genomic_DNA"/>
</dbReference>
<gene>
    <name evidence="2" type="ORF">F2Q70_00043918</name>
</gene>
<name>A0A8S9KJT0_BRACR</name>
<reference evidence="2" key="1">
    <citation type="submission" date="2019-12" db="EMBL/GenBank/DDBJ databases">
        <title>Genome sequencing and annotation of Brassica cretica.</title>
        <authorList>
            <person name="Studholme D.J."/>
            <person name="Sarris P.F."/>
        </authorList>
    </citation>
    <scope>NUCLEOTIDE SEQUENCE</scope>
    <source>
        <strain evidence="2">PFS-102/07</strain>
        <tissue evidence="2">Leaf</tissue>
    </source>
</reference>
<feature type="transmembrane region" description="Helical" evidence="1">
    <location>
        <begin position="27"/>
        <end position="46"/>
    </location>
</feature>
<evidence type="ECO:0000313" key="2">
    <source>
        <dbReference type="EMBL" id="KAF2593633.1"/>
    </source>
</evidence>
<comment type="caution">
    <text evidence="2">The sequence shown here is derived from an EMBL/GenBank/DDBJ whole genome shotgun (WGS) entry which is preliminary data.</text>
</comment>
<sequence>MKLIDEHHLQQRPVLDMITGKEIVATHYNFTAFVIFPVLTFGLFLCRPNVQTHREGLVQLNVFLQIPEYSLTTRLAVHPNASELVNTSKITKIETLTIGAIVTFINNESVQRQLTMSKEIPGGMANIVDVRMLPGPASYSLEMQALNVPEDKLLTYSTITWETIIVTKVVCPALLPPRKTTVDNPSQALDVDHRLSPVSDAANSTEGSRSLGDLLVRQIHQPRRGRGTQRRKTNVLGVAPNKRPPCLHVLTNCRFMSPLEHLFHMLL</sequence>
<evidence type="ECO:0000256" key="1">
    <source>
        <dbReference type="SAM" id="Phobius"/>
    </source>
</evidence>
<protein>
    <submittedName>
        <fullName evidence="2">Uncharacterized protein</fullName>
    </submittedName>
</protein>
<accession>A0A8S9KJT0</accession>